<evidence type="ECO:0000256" key="1">
    <source>
        <dbReference type="SAM" id="SignalP"/>
    </source>
</evidence>
<reference evidence="2 3" key="1">
    <citation type="submission" date="2024-01" db="EMBL/GenBank/DDBJ databases">
        <authorList>
            <person name="Deng Y."/>
            <person name="Su J."/>
        </authorList>
    </citation>
    <scope>NUCLEOTIDE SEQUENCE [LARGE SCALE GENOMIC DNA]</scope>
    <source>
        <strain evidence="2 3">CPCC 100088</strain>
    </source>
</reference>
<feature type="signal peptide" evidence="1">
    <location>
        <begin position="1"/>
        <end position="30"/>
    </location>
</feature>
<accession>A0ABV1SII5</accession>
<dbReference type="InterPro" id="IPR006311">
    <property type="entry name" value="TAT_signal"/>
</dbReference>
<keyword evidence="2" id="KW-0560">Oxidoreductase</keyword>
<evidence type="ECO:0000313" key="2">
    <source>
        <dbReference type="EMBL" id="MER5172351.1"/>
    </source>
</evidence>
<organism evidence="2 3">
    <name type="scientific">Thioclava kandeliae</name>
    <dbReference type="NCBI Taxonomy" id="3070818"/>
    <lineage>
        <taxon>Bacteria</taxon>
        <taxon>Pseudomonadati</taxon>
        <taxon>Pseudomonadota</taxon>
        <taxon>Alphaproteobacteria</taxon>
        <taxon>Rhodobacterales</taxon>
        <taxon>Paracoccaceae</taxon>
        <taxon>Thioclava</taxon>
    </lineage>
</organism>
<keyword evidence="3" id="KW-1185">Reference proteome</keyword>
<feature type="chain" id="PRO_5047104265" evidence="1">
    <location>
        <begin position="31"/>
        <end position="249"/>
    </location>
</feature>
<dbReference type="Proteomes" id="UP001438953">
    <property type="component" value="Unassembled WGS sequence"/>
</dbReference>
<dbReference type="EMBL" id="JAYWLC010000008">
    <property type="protein sequence ID" value="MER5172351.1"/>
    <property type="molecule type" value="Genomic_DNA"/>
</dbReference>
<gene>
    <name evidence="2" type="ORF">VSX56_11260</name>
</gene>
<keyword evidence="1" id="KW-0732">Signal</keyword>
<name>A0ABV1SII5_9RHOB</name>
<protein>
    <submittedName>
        <fullName evidence="2">Gluconate 2-dehydrogenase subunit 3 family protein</fullName>
        <ecNumber evidence="2">1.-.-.-</ecNumber>
    </submittedName>
</protein>
<evidence type="ECO:0000313" key="3">
    <source>
        <dbReference type="Proteomes" id="UP001438953"/>
    </source>
</evidence>
<dbReference type="EC" id="1.-.-.-" evidence="2"/>
<dbReference type="GO" id="GO:0016491">
    <property type="term" value="F:oxidoreductase activity"/>
    <property type="evidence" value="ECO:0007669"/>
    <property type="project" value="UniProtKB-KW"/>
</dbReference>
<dbReference type="Pfam" id="PF13618">
    <property type="entry name" value="Gluconate_2-dh3"/>
    <property type="match status" value="1"/>
</dbReference>
<dbReference type="PROSITE" id="PS51318">
    <property type="entry name" value="TAT"/>
    <property type="match status" value="1"/>
</dbReference>
<sequence length="249" mass="27419">MSLKPPLLTRRRLLASAAAGLSLISTGAYARVLDGTAPWQPFAANPPEQGWTGTWRFFNEAEARTIGAMADRMIPADDLSVSGREAGCAEFIDGQLAGSYGTGEKLYMQGPFKEGTPEQGDQLPWTMAERYRMGLASLSEYCRKTYSNEFADLDGETQDEVLSGLETGDIALSPIPSKTLFSDILNNVMEGFFADPLYGGNRDMASWKMLGFPGARYDYRPYLMKYNEKLDLEPVSMAGRAAWQTEATQ</sequence>
<comment type="caution">
    <text evidence="2">The sequence shown here is derived from an EMBL/GenBank/DDBJ whole genome shotgun (WGS) entry which is preliminary data.</text>
</comment>
<reference evidence="2 3" key="2">
    <citation type="submission" date="2024-06" db="EMBL/GenBank/DDBJ databases">
        <title>Thioclava kandeliae sp. nov. from a rhizosphere soil sample of Kandelia candel in a mangrove.</title>
        <authorList>
            <person name="Mu T."/>
        </authorList>
    </citation>
    <scope>NUCLEOTIDE SEQUENCE [LARGE SCALE GENOMIC DNA]</scope>
    <source>
        <strain evidence="2 3">CPCC 100088</strain>
    </source>
</reference>
<dbReference type="RefSeq" id="WP_339115526.1">
    <property type="nucleotide sequence ID" value="NZ_JAYWLC010000008.1"/>
</dbReference>
<dbReference type="InterPro" id="IPR027056">
    <property type="entry name" value="Gluconate_2DH_su3"/>
</dbReference>
<proteinExistence type="predicted"/>